<dbReference type="EMBL" id="VAHF01000009">
    <property type="protein sequence ID" value="TXG54182.1"/>
    <property type="molecule type" value="Genomic_DNA"/>
</dbReference>
<keyword evidence="2" id="KW-1185">Reference proteome</keyword>
<protein>
    <recommendedName>
        <fullName evidence="3">Endonuclease/exonuclease/phosphatase domain-containing protein</fullName>
    </recommendedName>
</protein>
<organism evidence="1 2">
    <name type="scientific">Acer yangbiense</name>
    <dbReference type="NCBI Taxonomy" id="1000413"/>
    <lineage>
        <taxon>Eukaryota</taxon>
        <taxon>Viridiplantae</taxon>
        <taxon>Streptophyta</taxon>
        <taxon>Embryophyta</taxon>
        <taxon>Tracheophyta</taxon>
        <taxon>Spermatophyta</taxon>
        <taxon>Magnoliopsida</taxon>
        <taxon>eudicotyledons</taxon>
        <taxon>Gunneridae</taxon>
        <taxon>Pentapetalae</taxon>
        <taxon>rosids</taxon>
        <taxon>malvids</taxon>
        <taxon>Sapindales</taxon>
        <taxon>Sapindaceae</taxon>
        <taxon>Hippocastanoideae</taxon>
        <taxon>Acereae</taxon>
        <taxon>Acer</taxon>
    </lineage>
</organism>
<reference evidence="2" key="1">
    <citation type="journal article" date="2019" name="Gigascience">
        <title>De novo genome assembly of the endangered Acer yangbiense, a plant species with extremely small populations endemic to Yunnan Province, China.</title>
        <authorList>
            <person name="Yang J."/>
            <person name="Wariss H.M."/>
            <person name="Tao L."/>
            <person name="Zhang R."/>
            <person name="Yun Q."/>
            <person name="Hollingsworth P."/>
            <person name="Dao Z."/>
            <person name="Luo G."/>
            <person name="Guo H."/>
            <person name="Ma Y."/>
            <person name="Sun W."/>
        </authorList>
    </citation>
    <scope>NUCLEOTIDE SEQUENCE [LARGE SCALE GENOMIC DNA]</scope>
    <source>
        <strain evidence="2">cv. Malutang</strain>
    </source>
</reference>
<dbReference type="PANTHER" id="PTHR33710:SF62">
    <property type="entry name" value="DUF4283 DOMAIN PROTEIN"/>
    <property type="match status" value="1"/>
</dbReference>
<name>A0A5C7HCG4_9ROSI</name>
<accession>A0A5C7HCG4</accession>
<proteinExistence type="predicted"/>
<evidence type="ECO:0000313" key="1">
    <source>
        <dbReference type="EMBL" id="TXG54182.1"/>
    </source>
</evidence>
<comment type="caution">
    <text evidence="1">The sequence shown here is derived from an EMBL/GenBank/DDBJ whole genome shotgun (WGS) entry which is preliminary data.</text>
</comment>
<dbReference type="SUPFAM" id="SSF56219">
    <property type="entry name" value="DNase I-like"/>
    <property type="match status" value="1"/>
</dbReference>
<dbReference type="PANTHER" id="PTHR33710">
    <property type="entry name" value="BNAC02G09200D PROTEIN"/>
    <property type="match status" value="1"/>
</dbReference>
<gene>
    <name evidence="1" type="ORF">EZV62_019438</name>
</gene>
<dbReference type="OrthoDB" id="1267182at2759"/>
<dbReference type="InterPro" id="IPR036691">
    <property type="entry name" value="Endo/exonu/phosph_ase_sf"/>
</dbReference>
<evidence type="ECO:0000313" key="2">
    <source>
        <dbReference type="Proteomes" id="UP000323000"/>
    </source>
</evidence>
<dbReference type="Proteomes" id="UP000323000">
    <property type="component" value="Chromosome 9"/>
</dbReference>
<evidence type="ECO:0008006" key="3">
    <source>
        <dbReference type="Google" id="ProtNLM"/>
    </source>
</evidence>
<dbReference type="Gene3D" id="3.60.10.10">
    <property type="entry name" value="Endonuclease/exonuclease/phosphatase"/>
    <property type="match status" value="1"/>
</dbReference>
<sequence>MHRLAGSNDRSYLERTRVGEPTCIRGLIKAAQKAFFRHRHIDARVCSEDGFCWRFSGIYGDPNSSRRKFSWALLWSIKSFSDMYNFRQVVDDYNLTDLGFTGPKYTWNNKRDGNSNIQERLDRFLANDLWRDKFSNVNVTHLGFNSFDHRLILFNSSNPSEYDTLRASKAIKARLTGNMYEELSLPYTADKDVFHSLASRFNSDDLSLVCMLA</sequence>
<dbReference type="AlphaFoldDB" id="A0A5C7HCG4"/>